<feature type="domain" description="CsbD-like" evidence="2">
    <location>
        <begin position="4"/>
        <end position="56"/>
    </location>
</feature>
<dbReference type="Proteomes" id="UP001279642">
    <property type="component" value="Unassembled WGS sequence"/>
</dbReference>
<keyword evidence="4" id="KW-1185">Reference proteome</keyword>
<dbReference type="InterPro" id="IPR050423">
    <property type="entry name" value="UPF0337_stress_rsp"/>
</dbReference>
<dbReference type="SUPFAM" id="SSF69047">
    <property type="entry name" value="Hypothetical protein YjbJ"/>
    <property type="match status" value="1"/>
</dbReference>
<comment type="similarity">
    <text evidence="1">Belongs to the UPF0337 (CsbD) family.</text>
</comment>
<comment type="caution">
    <text evidence="3">The sequence shown here is derived from an EMBL/GenBank/DDBJ whole genome shotgun (WGS) entry which is preliminary data.</text>
</comment>
<evidence type="ECO:0000313" key="3">
    <source>
        <dbReference type="EMBL" id="MDY0885524.1"/>
    </source>
</evidence>
<reference evidence="3 4" key="1">
    <citation type="journal article" date="2016" name="Antonie Van Leeuwenhoek">
        <title>Dongia soli sp. nov., isolated from soil from Dokdo, Korea.</title>
        <authorList>
            <person name="Kim D.U."/>
            <person name="Lee H."/>
            <person name="Kim H."/>
            <person name="Kim S.G."/>
            <person name="Ka J.O."/>
        </authorList>
    </citation>
    <scope>NUCLEOTIDE SEQUENCE [LARGE SCALE GENOMIC DNA]</scope>
    <source>
        <strain evidence="3 4">D78</strain>
    </source>
</reference>
<dbReference type="EMBL" id="JAXCLW010000010">
    <property type="protein sequence ID" value="MDY0885524.1"/>
    <property type="molecule type" value="Genomic_DNA"/>
</dbReference>
<dbReference type="InterPro" id="IPR026042">
    <property type="entry name" value="YjbJ"/>
</dbReference>
<dbReference type="Gene3D" id="1.10.1470.10">
    <property type="entry name" value="YjbJ"/>
    <property type="match status" value="1"/>
</dbReference>
<name>A0ABU5EGH5_9PROT</name>
<dbReference type="RefSeq" id="WP_320510597.1">
    <property type="nucleotide sequence ID" value="NZ_JAXCLW010000010.1"/>
</dbReference>
<evidence type="ECO:0000256" key="1">
    <source>
        <dbReference type="ARBA" id="ARBA00009129"/>
    </source>
</evidence>
<organism evidence="3 4">
    <name type="scientific">Dongia soli</name>
    <dbReference type="NCBI Taxonomy" id="600628"/>
    <lineage>
        <taxon>Bacteria</taxon>
        <taxon>Pseudomonadati</taxon>
        <taxon>Pseudomonadota</taxon>
        <taxon>Alphaproteobacteria</taxon>
        <taxon>Rhodospirillales</taxon>
        <taxon>Dongiaceae</taxon>
        <taxon>Dongia</taxon>
    </lineage>
</organism>
<dbReference type="InterPro" id="IPR036629">
    <property type="entry name" value="YjbJ_sf"/>
</dbReference>
<evidence type="ECO:0000313" key="4">
    <source>
        <dbReference type="Proteomes" id="UP001279642"/>
    </source>
</evidence>
<sequence length="71" mass="8296">MNSDEMEGNWKQLKGKIKQQWGKLTDDDLDVLEGKRDELAGRIQERYGVAKDEAEKQVEKFRQSNAGIWRT</sequence>
<gene>
    <name evidence="3" type="ORF">SMD27_21975</name>
</gene>
<dbReference type="PANTHER" id="PTHR34977">
    <property type="entry name" value="UPF0337 PROTEIN YJBJ"/>
    <property type="match status" value="1"/>
</dbReference>
<accession>A0ABU5EGH5</accession>
<dbReference type="Pfam" id="PF05532">
    <property type="entry name" value="CsbD"/>
    <property type="match status" value="1"/>
</dbReference>
<dbReference type="PANTHER" id="PTHR34977:SF1">
    <property type="entry name" value="UPF0337 PROTEIN YJBJ"/>
    <property type="match status" value="1"/>
</dbReference>
<proteinExistence type="inferred from homology"/>
<dbReference type="InterPro" id="IPR008462">
    <property type="entry name" value="CsbD"/>
</dbReference>
<evidence type="ECO:0000259" key="2">
    <source>
        <dbReference type="Pfam" id="PF05532"/>
    </source>
</evidence>
<dbReference type="PIRSF" id="PIRSF039008">
    <property type="entry name" value="YjbJ"/>
    <property type="match status" value="1"/>
</dbReference>
<protein>
    <submittedName>
        <fullName evidence="3">CsbD family protein</fullName>
    </submittedName>
</protein>